<evidence type="ECO:0000256" key="2">
    <source>
        <dbReference type="SAM" id="Phobius"/>
    </source>
</evidence>
<organism evidence="3 4">
    <name type="scientific">Eptatretus burgeri</name>
    <name type="common">Inshore hagfish</name>
    <dbReference type="NCBI Taxonomy" id="7764"/>
    <lineage>
        <taxon>Eukaryota</taxon>
        <taxon>Metazoa</taxon>
        <taxon>Chordata</taxon>
        <taxon>Craniata</taxon>
        <taxon>Vertebrata</taxon>
        <taxon>Cyclostomata</taxon>
        <taxon>Myxini</taxon>
        <taxon>Myxiniformes</taxon>
        <taxon>Myxinidae</taxon>
        <taxon>Eptatretinae</taxon>
        <taxon>Eptatretus</taxon>
    </lineage>
</organism>
<dbReference type="OMA" id="WIGRCAS"/>
<reference evidence="3" key="2">
    <citation type="submission" date="2025-09" db="UniProtKB">
        <authorList>
            <consortium name="Ensembl"/>
        </authorList>
    </citation>
    <scope>IDENTIFICATION</scope>
</reference>
<dbReference type="InterPro" id="IPR029365">
    <property type="entry name" value="TMEM238"/>
</dbReference>
<keyword evidence="4" id="KW-1185">Reference proteome</keyword>
<name>A0A8C4QZJ3_EPTBU</name>
<keyword evidence="2" id="KW-1133">Transmembrane helix</keyword>
<reference evidence="3" key="1">
    <citation type="submission" date="2025-08" db="UniProtKB">
        <authorList>
            <consortium name="Ensembl"/>
        </authorList>
    </citation>
    <scope>IDENTIFICATION</scope>
</reference>
<dbReference type="AlphaFoldDB" id="A0A8C4QZJ3"/>
<dbReference type="Proteomes" id="UP000694388">
    <property type="component" value="Unplaced"/>
</dbReference>
<dbReference type="GeneTree" id="ENSGT00940000162720"/>
<keyword evidence="2" id="KW-0472">Membrane</keyword>
<dbReference type="Ensembl" id="ENSEBUT00000023252.1">
    <property type="protein sequence ID" value="ENSEBUP00000022675.1"/>
    <property type="gene ID" value="ENSEBUG00000013977.1"/>
</dbReference>
<dbReference type="PANTHER" id="PTHR28613:SF8">
    <property type="entry name" value="LCCL DOMAIN-CONTAINING PROTEIN"/>
    <property type="match status" value="1"/>
</dbReference>
<feature type="compositionally biased region" description="Basic and acidic residues" evidence="1">
    <location>
        <begin position="133"/>
        <end position="143"/>
    </location>
</feature>
<feature type="transmembrane region" description="Helical" evidence="2">
    <location>
        <begin position="12"/>
        <end position="33"/>
    </location>
</feature>
<protein>
    <submittedName>
        <fullName evidence="3">Si:dkeyp-72e1.6</fullName>
    </submittedName>
</protein>
<proteinExistence type="predicted"/>
<feature type="transmembrane region" description="Helical" evidence="2">
    <location>
        <begin position="40"/>
        <end position="59"/>
    </location>
</feature>
<dbReference type="PANTHER" id="PTHR28613">
    <property type="entry name" value="SI:CH211-232M10.4-RELATED"/>
    <property type="match status" value="1"/>
</dbReference>
<evidence type="ECO:0000313" key="4">
    <source>
        <dbReference type="Proteomes" id="UP000694388"/>
    </source>
</evidence>
<evidence type="ECO:0000256" key="1">
    <source>
        <dbReference type="SAM" id="MobiDB-lite"/>
    </source>
</evidence>
<dbReference type="Pfam" id="PF15125">
    <property type="entry name" value="TMEM238"/>
    <property type="match status" value="1"/>
</dbReference>
<keyword evidence="2" id="KW-0812">Transmembrane</keyword>
<feature type="region of interest" description="Disordered" evidence="1">
    <location>
        <begin position="93"/>
        <end position="155"/>
    </location>
</feature>
<sequence length="155" mass="17806">MVCAWIGRCASAFWLAVSFDVLGAALLVCGLFIEVTFYDLLIYLGAIFIFLSIVWWIFWYTGNIEIPMCELDDRPRKPNAFRRLSRLSRRVAASFRQNSQRGQKDVSGRPRTTARGSDKRSDKRKGKKVTIQEPEKWRLRGAEVADEPDQSTTQL</sequence>
<accession>A0A8C4QZJ3</accession>
<evidence type="ECO:0000313" key="3">
    <source>
        <dbReference type="Ensembl" id="ENSEBUP00000022675.1"/>
    </source>
</evidence>